<dbReference type="Pfam" id="PF02384">
    <property type="entry name" value="N6_Mtase"/>
    <property type="match status" value="1"/>
</dbReference>
<keyword evidence="9" id="KW-1185">Reference proteome</keyword>
<dbReference type="SUPFAM" id="SSF53335">
    <property type="entry name" value="S-adenosyl-L-methionine-dependent methyltransferases"/>
    <property type="match status" value="1"/>
</dbReference>
<dbReference type="InterPro" id="IPR029063">
    <property type="entry name" value="SAM-dependent_MTases_sf"/>
</dbReference>
<feature type="domain" description="DNA methylase adenine-specific" evidence="6">
    <location>
        <begin position="329"/>
        <end position="445"/>
    </location>
</feature>
<name>A0ABV8ABI0_9DEIO</name>
<evidence type="ECO:0000259" key="7">
    <source>
        <dbReference type="Pfam" id="PF18135"/>
    </source>
</evidence>
<reference evidence="9" key="1">
    <citation type="journal article" date="2019" name="Int. J. Syst. Evol. Microbiol.">
        <title>The Global Catalogue of Microorganisms (GCM) 10K type strain sequencing project: providing services to taxonomists for standard genome sequencing and annotation.</title>
        <authorList>
            <consortium name="The Broad Institute Genomics Platform"/>
            <consortium name="The Broad Institute Genome Sequencing Center for Infectious Disease"/>
            <person name="Wu L."/>
            <person name="Ma J."/>
        </authorList>
    </citation>
    <scope>NUCLEOTIDE SEQUENCE [LARGE SCALE GENOMIC DNA]</scope>
    <source>
        <strain evidence="9">CCTCC AB 2013263</strain>
    </source>
</reference>
<protein>
    <recommendedName>
        <fullName evidence="1">site-specific DNA-methyltransferase (adenine-specific)</fullName>
        <ecNumber evidence="1">2.1.1.72</ecNumber>
    </recommendedName>
</protein>
<dbReference type="InterPro" id="IPR041635">
    <property type="entry name" value="Type_ISP_LLaBIII_C"/>
</dbReference>
<gene>
    <name evidence="8" type="ORF">ACFOPQ_18785</name>
</gene>
<dbReference type="RefSeq" id="WP_380080750.1">
    <property type="nucleotide sequence ID" value="NZ_JBHRZF010000216.1"/>
</dbReference>
<keyword evidence="2" id="KW-0489">Methyltransferase</keyword>
<dbReference type="Gene3D" id="3.40.50.150">
    <property type="entry name" value="Vaccinia Virus protein VP39"/>
    <property type="match status" value="1"/>
</dbReference>
<sequence length="1102" mass="123917">MVKTPRTAFGDYVKAIRKVHGKGTPENTYLPLLKELLDALLPEYEVITHPSKDEQGLPDFGLREKDGAENVALGEAEALDVPLAKNVHGLEQARRYARQKPTLLTNFHEFVVLEGETELGRYTIPHADLTSATTPADLAKTHLDELSALLSVWASARGSLTRPQKIAGLLAYYARQAMHNLEGQDADALAPLRKAMEDALGTSFTLPKIEKNKKNAEQQRREEAKWAEKQAELDHFFRSSLVQALFYGLFAGWVAAARAGKGAEISRGNIADDLNIPVISLLLDEVNTSRKLTRLDLRAPVDRALDMLRRVDAEPFLKSFQEGAAVTYFYEPFLEAFDAQLKKDLGIWYTPHEIIRYQIRHVHGLLQTHLNLPLGLLDPNVTILDPATGTGGYLLELGRFLTAEMQKEGKGRIGARLKEAFQTRIYGFELMPAPFAIAHLQLALLLSEAGAPLNSDERVGVYLTNSLNGWEPRKTKPDPLYGELAEEQELTDEVKHHRKIMVMIGNPPYARFADMPDNPEELALVAPYKTCLRESWGVKKQLLDDLYIRFIRLAEWRIAENTQAGIVSFITNRSYLTGISHPVMREHLLKRFDHLYIDDLHGNQRAHKAGDGSVFTTDTSGGIKVGVAVGTFVKLADSPPDTLAQVHYRDYEGSGESKRQALLEEATPYEPAFTPSREHRYILKPLNGEDAYWDWPSVDEIFPTRFNGLQASRDEGPVDYDRQALENKMSRYFDSGISNAELANRYPALMMDGARFNASQGRLDALKISKFHSDRIYFYSFRPFDNRYLYWQETGKLLVEKRVEYWEQIQENCFLVTNQIQEKDTSYDRVSFVRGLSEFHYLRADARAIPFRLRFKHFASDEQYEYLPNISDFYDDLARAGVLKVATAKAGSTCLPRPKPAPVLRQYGVVRDEKGQPNALAWELAEQVFYHALAVLSAPSYRAEHAEYLAEDWPRVPLPGTRAVLAQGAELGRRVAALLDPQAQPDVPRSVGRLVTPGTDMEAPEAELNIGVKPRYDAGREVYVLSDTLELAGVSEAVWGFTLGGYPVLKNWVEYRKGRKLTLDEADWLESIVRRVQGLLNLGPELDAGYTAAKATGEAAPS</sequence>
<dbReference type="EMBL" id="JBHRZF010000216">
    <property type="protein sequence ID" value="MFC3862814.1"/>
    <property type="molecule type" value="Genomic_DNA"/>
</dbReference>
<evidence type="ECO:0000259" key="6">
    <source>
        <dbReference type="Pfam" id="PF02384"/>
    </source>
</evidence>
<dbReference type="InterPro" id="IPR003356">
    <property type="entry name" value="DNA_methylase_A-5"/>
</dbReference>
<dbReference type="InterPro" id="IPR002052">
    <property type="entry name" value="DNA_methylase_N6_adenine_CS"/>
</dbReference>
<evidence type="ECO:0000256" key="2">
    <source>
        <dbReference type="ARBA" id="ARBA00022603"/>
    </source>
</evidence>
<dbReference type="PANTHER" id="PTHR33841">
    <property type="entry name" value="DNA METHYLTRANSFERASE YEEA-RELATED"/>
    <property type="match status" value="1"/>
</dbReference>
<evidence type="ECO:0000256" key="4">
    <source>
        <dbReference type="ARBA" id="ARBA00022747"/>
    </source>
</evidence>
<dbReference type="PANTHER" id="PTHR33841:SF1">
    <property type="entry name" value="DNA METHYLTRANSFERASE A"/>
    <property type="match status" value="1"/>
</dbReference>
<dbReference type="PROSITE" id="PS00092">
    <property type="entry name" value="N6_MTASE"/>
    <property type="match status" value="1"/>
</dbReference>
<dbReference type="Pfam" id="PF18135">
    <property type="entry name" value="Type_ISP_C"/>
    <property type="match status" value="1"/>
</dbReference>
<evidence type="ECO:0000313" key="9">
    <source>
        <dbReference type="Proteomes" id="UP001595748"/>
    </source>
</evidence>
<accession>A0ABV8ABI0</accession>
<evidence type="ECO:0000256" key="1">
    <source>
        <dbReference type="ARBA" id="ARBA00011900"/>
    </source>
</evidence>
<dbReference type="InterPro" id="IPR050953">
    <property type="entry name" value="N4_N6_ade-DNA_methylase"/>
</dbReference>
<evidence type="ECO:0000313" key="8">
    <source>
        <dbReference type="EMBL" id="MFC3862814.1"/>
    </source>
</evidence>
<evidence type="ECO:0000256" key="5">
    <source>
        <dbReference type="ARBA" id="ARBA00047942"/>
    </source>
</evidence>
<dbReference type="PRINTS" id="PR00507">
    <property type="entry name" value="N12N6MTFRASE"/>
</dbReference>
<comment type="caution">
    <text evidence="8">The sequence shown here is derived from an EMBL/GenBank/DDBJ whole genome shotgun (WGS) entry which is preliminary data.</text>
</comment>
<organism evidence="8 9">
    <name type="scientific">Deinococcus antarcticus</name>
    <dbReference type="NCBI Taxonomy" id="1298767"/>
    <lineage>
        <taxon>Bacteria</taxon>
        <taxon>Thermotogati</taxon>
        <taxon>Deinococcota</taxon>
        <taxon>Deinococci</taxon>
        <taxon>Deinococcales</taxon>
        <taxon>Deinococcaceae</taxon>
        <taxon>Deinococcus</taxon>
    </lineage>
</organism>
<feature type="domain" description="Type ISP restriction-modification enzyme LLaBIII C-terminal specificity" evidence="7">
    <location>
        <begin position="700"/>
        <end position="1065"/>
    </location>
</feature>
<proteinExistence type="predicted"/>
<dbReference type="EC" id="2.1.1.72" evidence="1"/>
<keyword evidence="4" id="KW-0680">Restriction system</keyword>
<keyword evidence="3" id="KW-0808">Transferase</keyword>
<dbReference type="Proteomes" id="UP001595748">
    <property type="component" value="Unassembled WGS sequence"/>
</dbReference>
<comment type="catalytic activity">
    <reaction evidence="5">
        <text>a 2'-deoxyadenosine in DNA + S-adenosyl-L-methionine = an N(6)-methyl-2'-deoxyadenosine in DNA + S-adenosyl-L-homocysteine + H(+)</text>
        <dbReference type="Rhea" id="RHEA:15197"/>
        <dbReference type="Rhea" id="RHEA-COMP:12418"/>
        <dbReference type="Rhea" id="RHEA-COMP:12419"/>
        <dbReference type="ChEBI" id="CHEBI:15378"/>
        <dbReference type="ChEBI" id="CHEBI:57856"/>
        <dbReference type="ChEBI" id="CHEBI:59789"/>
        <dbReference type="ChEBI" id="CHEBI:90615"/>
        <dbReference type="ChEBI" id="CHEBI:90616"/>
        <dbReference type="EC" id="2.1.1.72"/>
    </reaction>
</comment>
<evidence type="ECO:0000256" key="3">
    <source>
        <dbReference type="ARBA" id="ARBA00022679"/>
    </source>
</evidence>